<feature type="transmembrane region" description="Helical" evidence="1">
    <location>
        <begin position="6"/>
        <end position="26"/>
    </location>
</feature>
<keyword evidence="1" id="KW-0472">Membrane</keyword>
<name>A0A921N9E4_9BACL</name>
<evidence type="ECO:0000313" key="3">
    <source>
        <dbReference type="Proteomes" id="UP000700212"/>
    </source>
</evidence>
<reference evidence="2" key="2">
    <citation type="submission" date="2021-09" db="EMBL/GenBank/DDBJ databases">
        <authorList>
            <person name="Gilroy R."/>
        </authorList>
    </citation>
    <scope>NUCLEOTIDE SEQUENCE</scope>
    <source>
        <strain evidence="2">CHK160-4876</strain>
    </source>
</reference>
<dbReference type="EMBL" id="DYTV01000013">
    <property type="protein sequence ID" value="HJH10317.1"/>
    <property type="molecule type" value="Genomic_DNA"/>
</dbReference>
<protein>
    <submittedName>
        <fullName evidence="2">YpmS family protein</fullName>
    </submittedName>
</protein>
<keyword evidence="1" id="KW-0812">Transmembrane</keyword>
<dbReference type="OrthoDB" id="2412610at2"/>
<dbReference type="Pfam" id="PF09911">
    <property type="entry name" value="DUF2140"/>
    <property type="match status" value="1"/>
</dbReference>
<dbReference type="Proteomes" id="UP000700212">
    <property type="component" value="Unassembled WGS sequence"/>
</dbReference>
<gene>
    <name evidence="2" type="ORF">K8V30_01265</name>
</gene>
<accession>A0A921N9E4</accession>
<evidence type="ECO:0000256" key="1">
    <source>
        <dbReference type="SAM" id="Phobius"/>
    </source>
</evidence>
<evidence type="ECO:0000313" key="2">
    <source>
        <dbReference type="EMBL" id="HJH10317.1"/>
    </source>
</evidence>
<organism evidence="2 3">
    <name type="scientific">Metalysinibacillus jejuensis</name>
    <dbReference type="NCBI Taxonomy" id="914327"/>
    <lineage>
        <taxon>Bacteria</taxon>
        <taxon>Bacillati</taxon>
        <taxon>Bacillota</taxon>
        <taxon>Bacilli</taxon>
        <taxon>Bacillales</taxon>
        <taxon>Caryophanaceae</taxon>
        <taxon>Metalysinibacillus</taxon>
    </lineage>
</organism>
<dbReference type="InterPro" id="IPR018672">
    <property type="entry name" value="DUF2140"/>
</dbReference>
<dbReference type="RefSeq" id="WP_108308527.1">
    <property type="nucleotide sequence ID" value="NZ_QAFW01000094.1"/>
</dbReference>
<keyword evidence="1" id="KW-1133">Transmembrane helix</keyword>
<reference evidence="2" key="1">
    <citation type="journal article" date="2021" name="PeerJ">
        <title>Extensive microbial diversity within the chicken gut microbiome revealed by metagenomics and culture.</title>
        <authorList>
            <person name="Gilroy R."/>
            <person name="Ravi A."/>
            <person name="Getino M."/>
            <person name="Pursley I."/>
            <person name="Horton D.L."/>
            <person name="Alikhan N.F."/>
            <person name="Baker D."/>
            <person name="Gharbi K."/>
            <person name="Hall N."/>
            <person name="Watson M."/>
            <person name="Adriaenssens E.M."/>
            <person name="Foster-Nyarko E."/>
            <person name="Jarju S."/>
            <person name="Secka A."/>
            <person name="Antonio M."/>
            <person name="Oren A."/>
            <person name="Chaudhuri R.R."/>
            <person name="La Ragione R."/>
            <person name="Hildebrand F."/>
            <person name="Pallen M.J."/>
        </authorList>
    </citation>
    <scope>NUCLEOTIDE SEQUENCE</scope>
    <source>
        <strain evidence="2">CHK160-4876</strain>
    </source>
</reference>
<comment type="caution">
    <text evidence="2">The sequence shown here is derived from an EMBL/GenBank/DDBJ whole genome shotgun (WGS) entry which is preliminary data.</text>
</comment>
<sequence length="190" mass="20885">MNGWKYAFFTLVVLLVGGVGAMYFAITASSERAPVVQPSTIDGFDVTLATSNEELEQVATHFITKALNGQQIPFQVEVDDLLHLTTVVPTFLGDTDITMSFEPSVNEAGQIVLEQQAFKAGRLLISPSIAMSLVERILTLPNWLAMYPRDEQIIIDLEKAPIDNAVHARAKSIELKDGAVHFDITIPKED</sequence>
<proteinExistence type="predicted"/>
<dbReference type="AlphaFoldDB" id="A0A921N9E4"/>